<evidence type="ECO:0000256" key="1">
    <source>
        <dbReference type="ARBA" id="ARBA00009156"/>
    </source>
</evidence>
<evidence type="ECO:0000256" key="6">
    <source>
        <dbReference type="ARBA" id="ARBA00023157"/>
    </source>
</evidence>
<evidence type="ECO:0000256" key="5">
    <source>
        <dbReference type="ARBA" id="ARBA00022840"/>
    </source>
</evidence>
<evidence type="ECO:0000259" key="8">
    <source>
        <dbReference type="Pfam" id="PF00370"/>
    </source>
</evidence>
<evidence type="ECO:0000313" key="11">
    <source>
        <dbReference type="Proteomes" id="UP000704762"/>
    </source>
</evidence>
<keyword evidence="4" id="KW-0418">Kinase</keyword>
<evidence type="ECO:0000256" key="3">
    <source>
        <dbReference type="ARBA" id="ARBA00022741"/>
    </source>
</evidence>
<evidence type="ECO:0000259" key="9">
    <source>
        <dbReference type="Pfam" id="PF02782"/>
    </source>
</evidence>
<dbReference type="PANTHER" id="PTHR10196">
    <property type="entry name" value="SUGAR KINASE"/>
    <property type="match status" value="1"/>
</dbReference>
<dbReference type="PIRSF" id="PIRSF000538">
    <property type="entry name" value="GlpK"/>
    <property type="match status" value="1"/>
</dbReference>
<comment type="caution">
    <text evidence="10">The sequence shown here is derived from an EMBL/GenBank/DDBJ whole genome shotgun (WGS) entry which is preliminary data.</text>
</comment>
<dbReference type="InterPro" id="IPR018485">
    <property type="entry name" value="FGGY_C"/>
</dbReference>
<evidence type="ECO:0000256" key="4">
    <source>
        <dbReference type="ARBA" id="ARBA00022777"/>
    </source>
</evidence>
<gene>
    <name evidence="10" type="ORF">JOE57_002809</name>
</gene>
<dbReference type="Pfam" id="PF00370">
    <property type="entry name" value="FGGY_N"/>
    <property type="match status" value="1"/>
</dbReference>
<evidence type="ECO:0000256" key="7">
    <source>
        <dbReference type="ARBA" id="ARBA00023308"/>
    </source>
</evidence>
<dbReference type="PANTHER" id="PTHR10196:SF93">
    <property type="entry name" value="L-RHAMNULOKINASE"/>
    <property type="match status" value="1"/>
</dbReference>
<keyword evidence="3" id="KW-0547">Nucleotide-binding</keyword>
<proteinExistence type="inferred from homology"/>
<keyword evidence="5" id="KW-0067">ATP-binding</keyword>
<feature type="domain" description="Carbohydrate kinase FGGY N-terminal" evidence="8">
    <location>
        <begin position="9"/>
        <end position="252"/>
    </location>
</feature>
<dbReference type="EC" id="2.7.1.5" evidence="10"/>
<comment type="similarity">
    <text evidence="1">Belongs to the FGGY kinase family.</text>
</comment>
<keyword evidence="7" id="KW-0684">Rhamnose metabolism</keyword>
<keyword evidence="6" id="KW-1015">Disulfide bond</keyword>
<evidence type="ECO:0000313" key="10">
    <source>
        <dbReference type="EMBL" id="MBM7799888.1"/>
    </source>
</evidence>
<dbReference type="Gene3D" id="3.30.420.40">
    <property type="match status" value="2"/>
</dbReference>
<dbReference type="CDD" id="cd07771">
    <property type="entry name" value="ASKHA_NBD_FGGY_RhaB-like"/>
    <property type="match status" value="1"/>
</dbReference>
<name>A0ABS2RLK1_9ACTN</name>
<sequence>MTTVRAVFGAVDIGASGGRVMAGIVEGSDHAAHRVRLEVVHRFGNRVSERDGSLFWDIRGLFDQVLTGLGKLAGSYPDVVSIGIDTWAVDYALLDADGELVADPYAYRDDRTAAVIDSVHAAMPPEELYAITGLQFLPFNTIYQLAAEKLGERWQRASAALLLPDLLAYWLTGVQRSEATNASTTGLFDAARHDWSTLVLDRVGIPSTLFPPVSAAGSVTGSLLPGIVSRTGLSRSTLVTAVGSHDTASAVVAVPAEQPGFAYISSGTWSLVGVELEQPILTEASREANFTNEGGVDNRIRYLRNAGGLWLLTESIREWESDGPPVDLADLLTAAEQVRPGGPLVDVDAEEFIAPGRMPQRIAAACERSGQPVPQTRAELVRCVLDSLAHAYADIVQQAGRLSGREIDVVHVVGGGSQNALLCQLTADRCGLPVVAGPVEATALGNVLVQARTHGAVAGTLEDLRELVVRSYDLTHYAPQESAVRS</sequence>
<organism evidence="10 11">
    <name type="scientific">Microlunatus panaciterrae</name>
    <dbReference type="NCBI Taxonomy" id="400768"/>
    <lineage>
        <taxon>Bacteria</taxon>
        <taxon>Bacillati</taxon>
        <taxon>Actinomycetota</taxon>
        <taxon>Actinomycetes</taxon>
        <taxon>Propionibacteriales</taxon>
        <taxon>Propionibacteriaceae</taxon>
        <taxon>Microlunatus</taxon>
    </lineage>
</organism>
<accession>A0ABS2RLK1</accession>
<dbReference type="InterPro" id="IPR013449">
    <property type="entry name" value="Rhamnulokinase"/>
</dbReference>
<keyword evidence="11" id="KW-1185">Reference proteome</keyword>
<dbReference type="RefSeq" id="WP_338041318.1">
    <property type="nucleotide sequence ID" value="NZ_BAAAQP010000003.1"/>
</dbReference>
<dbReference type="GO" id="GO:0008993">
    <property type="term" value="F:rhamnulokinase activity"/>
    <property type="evidence" value="ECO:0007669"/>
    <property type="project" value="UniProtKB-EC"/>
</dbReference>
<evidence type="ECO:0000256" key="2">
    <source>
        <dbReference type="ARBA" id="ARBA00022679"/>
    </source>
</evidence>
<dbReference type="EMBL" id="JAFBCF010000001">
    <property type="protein sequence ID" value="MBM7799888.1"/>
    <property type="molecule type" value="Genomic_DNA"/>
</dbReference>
<reference evidence="10 11" key="1">
    <citation type="submission" date="2021-01" db="EMBL/GenBank/DDBJ databases">
        <title>Sequencing the genomes of 1000 actinobacteria strains.</title>
        <authorList>
            <person name="Klenk H.-P."/>
        </authorList>
    </citation>
    <scope>NUCLEOTIDE SEQUENCE [LARGE SCALE GENOMIC DNA]</scope>
    <source>
        <strain evidence="10 11">DSM 18662</strain>
    </source>
</reference>
<dbReference type="Proteomes" id="UP000704762">
    <property type="component" value="Unassembled WGS sequence"/>
</dbReference>
<dbReference type="Pfam" id="PF02782">
    <property type="entry name" value="FGGY_C"/>
    <property type="match status" value="1"/>
</dbReference>
<feature type="domain" description="Carbohydrate kinase FGGY C-terminal" evidence="9">
    <location>
        <begin position="262"/>
        <end position="452"/>
    </location>
</feature>
<dbReference type="SUPFAM" id="SSF53067">
    <property type="entry name" value="Actin-like ATPase domain"/>
    <property type="match status" value="2"/>
</dbReference>
<dbReference type="InterPro" id="IPR043129">
    <property type="entry name" value="ATPase_NBD"/>
</dbReference>
<dbReference type="InterPro" id="IPR018484">
    <property type="entry name" value="FGGY_N"/>
</dbReference>
<protein>
    <submittedName>
        <fullName evidence="10">Rhamnulokinase</fullName>
        <ecNumber evidence="10">2.7.1.5</ecNumber>
    </submittedName>
</protein>
<dbReference type="InterPro" id="IPR000577">
    <property type="entry name" value="Carb_kinase_FGGY"/>
</dbReference>
<keyword evidence="2 10" id="KW-0808">Transferase</keyword>